<accession>A0ABU6WKR6</accession>
<gene>
    <name evidence="2" type="ORF">PIB30_066933</name>
</gene>
<evidence type="ECO:0000256" key="1">
    <source>
        <dbReference type="SAM" id="MobiDB-lite"/>
    </source>
</evidence>
<dbReference type="Proteomes" id="UP001341840">
    <property type="component" value="Unassembled WGS sequence"/>
</dbReference>
<sequence>MAPTSFSFPNQLSASRPDSIGVGSSSNPSLQTPIHFSPNSQYLEFANTRGLDAIDLINDEIENLRQESIHHWQWEEDEMLISVWLNVSTDPILGTDQNGDTFGIEFIAIVKNTTQS</sequence>
<comment type="caution">
    <text evidence="2">The sequence shown here is derived from an EMBL/GenBank/DDBJ whole genome shotgun (WGS) entry which is preliminary data.</text>
</comment>
<feature type="region of interest" description="Disordered" evidence="1">
    <location>
        <begin position="1"/>
        <end position="33"/>
    </location>
</feature>
<reference evidence="2 3" key="1">
    <citation type="journal article" date="2023" name="Plants (Basel)">
        <title>Bridging the Gap: Combining Genomics and Transcriptomics Approaches to Understand Stylosanthes scabra, an Orphan Legume from the Brazilian Caatinga.</title>
        <authorList>
            <person name="Ferreira-Neto J.R.C."/>
            <person name="da Silva M.D."/>
            <person name="Binneck E."/>
            <person name="de Melo N.F."/>
            <person name="da Silva R.H."/>
            <person name="de Melo A.L.T.M."/>
            <person name="Pandolfi V."/>
            <person name="Bustamante F.O."/>
            <person name="Brasileiro-Vidal A.C."/>
            <person name="Benko-Iseppon A.M."/>
        </authorList>
    </citation>
    <scope>NUCLEOTIDE SEQUENCE [LARGE SCALE GENOMIC DNA]</scope>
    <source>
        <tissue evidence="2">Leaves</tissue>
    </source>
</reference>
<dbReference type="EMBL" id="JASCZI010181933">
    <property type="protein sequence ID" value="MED6186466.1"/>
    <property type="molecule type" value="Genomic_DNA"/>
</dbReference>
<organism evidence="2 3">
    <name type="scientific">Stylosanthes scabra</name>
    <dbReference type="NCBI Taxonomy" id="79078"/>
    <lineage>
        <taxon>Eukaryota</taxon>
        <taxon>Viridiplantae</taxon>
        <taxon>Streptophyta</taxon>
        <taxon>Embryophyta</taxon>
        <taxon>Tracheophyta</taxon>
        <taxon>Spermatophyta</taxon>
        <taxon>Magnoliopsida</taxon>
        <taxon>eudicotyledons</taxon>
        <taxon>Gunneridae</taxon>
        <taxon>Pentapetalae</taxon>
        <taxon>rosids</taxon>
        <taxon>fabids</taxon>
        <taxon>Fabales</taxon>
        <taxon>Fabaceae</taxon>
        <taxon>Papilionoideae</taxon>
        <taxon>50 kb inversion clade</taxon>
        <taxon>dalbergioids sensu lato</taxon>
        <taxon>Dalbergieae</taxon>
        <taxon>Pterocarpus clade</taxon>
        <taxon>Stylosanthes</taxon>
    </lineage>
</organism>
<proteinExistence type="predicted"/>
<evidence type="ECO:0000313" key="3">
    <source>
        <dbReference type="Proteomes" id="UP001341840"/>
    </source>
</evidence>
<name>A0ABU6WKR6_9FABA</name>
<protein>
    <submittedName>
        <fullName evidence="2">Uncharacterized protein</fullName>
    </submittedName>
</protein>
<evidence type="ECO:0000313" key="2">
    <source>
        <dbReference type="EMBL" id="MED6186466.1"/>
    </source>
</evidence>
<keyword evidence="3" id="KW-1185">Reference proteome</keyword>